<dbReference type="eggNOG" id="COG2771">
    <property type="taxonomic scope" value="Bacteria"/>
</dbReference>
<feature type="transmembrane region" description="Helical" evidence="4">
    <location>
        <begin position="281"/>
        <end position="301"/>
    </location>
</feature>
<dbReference type="EMBL" id="CP001684">
    <property type="protein sequence ID" value="ACV21669.1"/>
    <property type="molecule type" value="Genomic_DNA"/>
</dbReference>
<reference evidence="6 7" key="1">
    <citation type="journal article" date="2009" name="Stand. Genomic Sci.">
        <title>Complete genome sequence of Slackia heliotrinireducens type strain (RHS 1).</title>
        <authorList>
            <person name="Pukall R."/>
            <person name="Lapidus A."/>
            <person name="Nolan M."/>
            <person name="Copeland A."/>
            <person name="Glavina Del Rio T."/>
            <person name="Lucas S."/>
            <person name="Chen F."/>
            <person name="Tice H."/>
            <person name="Cheng J.F."/>
            <person name="Chertkov O."/>
            <person name="Bruce D."/>
            <person name="Goodwin L."/>
            <person name="Kuske C."/>
            <person name="Brettin T."/>
            <person name="Detter J.C."/>
            <person name="Han C."/>
            <person name="Pitluck S."/>
            <person name="Pati A."/>
            <person name="Mavrommatis K."/>
            <person name="Ivanova N."/>
            <person name="Ovchinnikova G."/>
            <person name="Chen A."/>
            <person name="Palaniappan K."/>
            <person name="Schneider S."/>
            <person name="Rohde M."/>
            <person name="Chain P."/>
            <person name="D'haeseleer P."/>
            <person name="Goker M."/>
            <person name="Bristow J."/>
            <person name="Eisen J.A."/>
            <person name="Markowitz V."/>
            <person name="Kyrpides N.C."/>
            <person name="Klenk H.P."/>
            <person name="Hugenholtz P."/>
        </authorList>
    </citation>
    <scope>NUCLEOTIDE SEQUENCE [LARGE SCALE GENOMIC DNA]</scope>
    <source>
        <strain evidence="7">ATCC 29202 / DSM 20476 / NCTC 11029 / RHS 1</strain>
    </source>
</reference>
<feature type="transmembrane region" description="Helical" evidence="4">
    <location>
        <begin position="334"/>
        <end position="357"/>
    </location>
</feature>
<feature type="transmembrane region" description="Helical" evidence="4">
    <location>
        <begin position="249"/>
        <end position="269"/>
    </location>
</feature>
<dbReference type="PANTHER" id="PTHR44688:SF16">
    <property type="entry name" value="DNA-BINDING TRANSCRIPTIONAL ACTIVATOR DEVR_DOSR"/>
    <property type="match status" value="1"/>
</dbReference>
<dbReference type="CDD" id="cd06170">
    <property type="entry name" value="LuxR_C_like"/>
    <property type="match status" value="1"/>
</dbReference>
<evidence type="ECO:0000256" key="2">
    <source>
        <dbReference type="ARBA" id="ARBA00023125"/>
    </source>
</evidence>
<dbReference type="InterPro" id="IPR036388">
    <property type="entry name" value="WH-like_DNA-bd_sf"/>
</dbReference>
<dbReference type="InterPro" id="IPR000792">
    <property type="entry name" value="Tscrpt_reg_LuxR_C"/>
</dbReference>
<accession>C7N3S8</accession>
<evidence type="ECO:0000313" key="7">
    <source>
        <dbReference type="Proteomes" id="UP000002026"/>
    </source>
</evidence>
<keyword evidence="4" id="KW-0472">Membrane</keyword>
<dbReference type="PRINTS" id="PR00038">
    <property type="entry name" value="HTHLUXR"/>
</dbReference>
<dbReference type="STRING" id="471855.Shel_06100"/>
<dbReference type="SUPFAM" id="SSF46894">
    <property type="entry name" value="C-terminal effector domain of the bipartite response regulators"/>
    <property type="match status" value="1"/>
</dbReference>
<keyword evidence="7" id="KW-1185">Reference proteome</keyword>
<dbReference type="PANTHER" id="PTHR44688">
    <property type="entry name" value="DNA-BINDING TRANSCRIPTIONAL ACTIVATOR DEVR_DOSR"/>
    <property type="match status" value="1"/>
</dbReference>
<protein>
    <submittedName>
        <fullName evidence="6">Response regulator containing a CheY-like receiver domain and an HTH DNA-binding domain</fullName>
    </submittedName>
</protein>
<keyword evidence="3" id="KW-0804">Transcription</keyword>
<feature type="transmembrane region" description="Helical" evidence="4">
    <location>
        <begin position="190"/>
        <end position="223"/>
    </location>
</feature>
<proteinExistence type="predicted"/>
<keyword evidence="1" id="KW-0805">Transcription regulation</keyword>
<dbReference type="Proteomes" id="UP000002026">
    <property type="component" value="Chromosome"/>
</dbReference>
<name>C7N3S8_SLAHD</name>
<keyword evidence="2 6" id="KW-0238">DNA-binding</keyword>
<evidence type="ECO:0000256" key="3">
    <source>
        <dbReference type="ARBA" id="ARBA00023163"/>
    </source>
</evidence>
<dbReference type="RefSeq" id="WP_012797774.1">
    <property type="nucleotide sequence ID" value="NC_013165.1"/>
</dbReference>
<dbReference type="SMART" id="SM00421">
    <property type="entry name" value="HTH_LUXR"/>
    <property type="match status" value="1"/>
</dbReference>
<sequence length="518" mass="56377">MAEVEAQKAFSEAYAKARSMDEAALSHPSMDKDPVTWTEVIRSFHFKRLKEDAGLVGALGFGCIQAWLFLSCFAPSRFMGSIWVGEYSAMRQLMTFACYLLTSCLFAEVITARKPMVQASVLTIAAALASLSLSGSLFAGAGSEVIGALANVKCILSGSAMGYCLALWARHYAATGNHETLRIGEGLMTSVLVVAVCLLGSRFGIVSSVVLPLVTLGCLHWGLRLSRNAAKPPVQEKPASKNDVPMPPLPWRLMLGLIALGLGYGLCLGYSESTGSYPPSIVSVCLAVNALVGGILVVYAVQTGSNFGYSDACAVVLPLAVFGQCWISTFQNELLPVAAAAMRAAFLLFDCLLWLQLPKVYERTGTLKVFFLLRFCLEGSIFLGLSLRVLTFASTDILFKVVSVTACAMLLSALMLTFANNEVSNVWGFMPVPVMVGGRFSKACQQVKGDYGLTAREYEVMQLVMRGRNGTFIQDKLVISQSTFQTHMRNLYRKLDIHSNQELIDLLEEYIQKVDDRQ</sequence>
<keyword evidence="4" id="KW-0812">Transmembrane</keyword>
<feature type="transmembrane region" description="Helical" evidence="4">
    <location>
        <begin position="369"/>
        <end position="390"/>
    </location>
</feature>
<feature type="transmembrane region" description="Helical" evidence="4">
    <location>
        <begin position="397"/>
        <end position="419"/>
    </location>
</feature>
<organism evidence="6 7">
    <name type="scientific">Slackia heliotrinireducens (strain ATCC 29202 / DSM 20476 / NCTC 11029 / RHS 1)</name>
    <name type="common">Peptococcus heliotrinreducens</name>
    <dbReference type="NCBI Taxonomy" id="471855"/>
    <lineage>
        <taxon>Bacteria</taxon>
        <taxon>Bacillati</taxon>
        <taxon>Actinomycetota</taxon>
        <taxon>Coriobacteriia</taxon>
        <taxon>Eggerthellales</taxon>
        <taxon>Eggerthellaceae</taxon>
        <taxon>Slackia</taxon>
    </lineage>
</organism>
<dbReference type="GO" id="GO:0003677">
    <property type="term" value="F:DNA binding"/>
    <property type="evidence" value="ECO:0007669"/>
    <property type="project" value="UniProtKB-KW"/>
</dbReference>
<feature type="transmembrane region" description="Helical" evidence="4">
    <location>
        <begin position="52"/>
        <end position="70"/>
    </location>
</feature>
<dbReference type="HOGENOM" id="CLU_524529_0_0_11"/>
<feature type="domain" description="HTH luxR-type" evidence="5">
    <location>
        <begin position="446"/>
        <end position="511"/>
    </location>
</feature>
<feature type="transmembrane region" description="Helical" evidence="4">
    <location>
        <begin position="145"/>
        <end position="169"/>
    </location>
</feature>
<evidence type="ECO:0000256" key="1">
    <source>
        <dbReference type="ARBA" id="ARBA00023015"/>
    </source>
</evidence>
<dbReference type="GO" id="GO:0006355">
    <property type="term" value="P:regulation of DNA-templated transcription"/>
    <property type="evidence" value="ECO:0007669"/>
    <property type="project" value="InterPro"/>
</dbReference>
<evidence type="ECO:0000259" key="5">
    <source>
        <dbReference type="PROSITE" id="PS50043"/>
    </source>
</evidence>
<evidence type="ECO:0000313" key="6">
    <source>
        <dbReference type="EMBL" id="ACV21669.1"/>
    </source>
</evidence>
<dbReference type="KEGG" id="shi:Shel_06100"/>
<gene>
    <name evidence="6" type="ordered locus">Shel_06100</name>
</gene>
<dbReference type="PROSITE" id="PS50043">
    <property type="entry name" value="HTH_LUXR_2"/>
    <property type="match status" value="1"/>
</dbReference>
<dbReference type="AlphaFoldDB" id="C7N3S8"/>
<keyword evidence="4" id="KW-1133">Transmembrane helix</keyword>
<evidence type="ECO:0000256" key="4">
    <source>
        <dbReference type="SAM" id="Phobius"/>
    </source>
</evidence>
<dbReference type="Pfam" id="PF00196">
    <property type="entry name" value="GerE"/>
    <property type="match status" value="1"/>
</dbReference>
<feature type="transmembrane region" description="Helical" evidence="4">
    <location>
        <begin position="90"/>
        <end position="107"/>
    </location>
</feature>
<dbReference type="Gene3D" id="1.10.10.10">
    <property type="entry name" value="Winged helix-like DNA-binding domain superfamily/Winged helix DNA-binding domain"/>
    <property type="match status" value="1"/>
</dbReference>
<feature type="transmembrane region" description="Helical" evidence="4">
    <location>
        <begin position="119"/>
        <end position="139"/>
    </location>
</feature>
<dbReference type="InterPro" id="IPR016032">
    <property type="entry name" value="Sig_transdc_resp-reg_C-effctor"/>
</dbReference>